<feature type="transmembrane region" description="Helical" evidence="6">
    <location>
        <begin position="210"/>
        <end position="229"/>
    </location>
</feature>
<dbReference type="CDD" id="cd06579">
    <property type="entry name" value="TM_PBP1_transp_AraH_like"/>
    <property type="match status" value="1"/>
</dbReference>
<dbReference type="InterPro" id="IPR001851">
    <property type="entry name" value="ABC_transp_permease"/>
</dbReference>
<name>A0A518GM72_9PLAN</name>
<protein>
    <submittedName>
        <fullName evidence="7">Ribose transport system permease protein RbsC</fullName>
    </submittedName>
</protein>
<dbReference type="KEGG" id="peh:Spb1_16350"/>
<feature type="transmembrane region" description="Helical" evidence="6">
    <location>
        <begin position="37"/>
        <end position="57"/>
    </location>
</feature>
<dbReference type="PANTHER" id="PTHR32196:SF15">
    <property type="entry name" value="SUGAR ABC TRANSPORTER PERMEASE PROTEIN"/>
    <property type="match status" value="1"/>
</dbReference>
<evidence type="ECO:0000256" key="5">
    <source>
        <dbReference type="ARBA" id="ARBA00023136"/>
    </source>
</evidence>
<sequence>MKRILGILGILIAVMVVTGILQPAFLSGYNLSNVTQLSAYFAILSIGVMFVIITGGIDLSIGPVVGLVGCLLPLLIVKYGFHPALAIAFVMGVAALIGTTHGLLITKAKLQPFVVTLCGWLIYRGLARWITGDANQGFGNSFNGLLEISRKKIPLPGDYQVPIPVVYMLIIALLAAIFLNKTVWGRYLYAIGRNEQAAHFSGINTDRIKLMAYVLCSTIAGFGGVLLAFDLNSMQPSSHGNTYELYAIAAAVLGGCSLRGGEGSVAGVVIGAVLLRVLYSANNMLGIPSTLEYVTIGTVLLAGVLADEGVKWYSQRRNRIQSARKVAA</sequence>
<dbReference type="GO" id="GO:0005886">
    <property type="term" value="C:plasma membrane"/>
    <property type="evidence" value="ECO:0007669"/>
    <property type="project" value="UniProtKB-SubCell"/>
</dbReference>
<dbReference type="PANTHER" id="PTHR32196">
    <property type="entry name" value="ABC TRANSPORTER PERMEASE PROTEIN YPHD-RELATED-RELATED"/>
    <property type="match status" value="1"/>
</dbReference>
<comment type="subcellular location">
    <subcellularLocation>
        <location evidence="1">Cell membrane</location>
        <topology evidence="1">Multi-pass membrane protein</topology>
    </subcellularLocation>
</comment>
<reference evidence="7 8" key="1">
    <citation type="submission" date="2019-02" db="EMBL/GenBank/DDBJ databases">
        <title>Deep-cultivation of Planctomycetes and their phenomic and genomic characterization uncovers novel biology.</title>
        <authorList>
            <person name="Wiegand S."/>
            <person name="Jogler M."/>
            <person name="Boedeker C."/>
            <person name="Pinto D."/>
            <person name="Vollmers J."/>
            <person name="Rivas-Marin E."/>
            <person name="Kohn T."/>
            <person name="Peeters S.H."/>
            <person name="Heuer A."/>
            <person name="Rast P."/>
            <person name="Oberbeckmann S."/>
            <person name="Bunk B."/>
            <person name="Jeske O."/>
            <person name="Meyerdierks A."/>
            <person name="Storesund J.E."/>
            <person name="Kallscheuer N."/>
            <person name="Luecker S."/>
            <person name="Lage O.M."/>
            <person name="Pohl T."/>
            <person name="Merkel B.J."/>
            <person name="Hornburger P."/>
            <person name="Mueller R.-W."/>
            <person name="Bruemmer F."/>
            <person name="Labrenz M."/>
            <person name="Spormann A.M."/>
            <person name="Op den Camp H."/>
            <person name="Overmann J."/>
            <person name="Amann R."/>
            <person name="Jetten M.S.M."/>
            <person name="Mascher T."/>
            <person name="Medema M.H."/>
            <person name="Devos D.P."/>
            <person name="Kaster A.-K."/>
            <person name="Ovreas L."/>
            <person name="Rohde M."/>
            <person name="Galperin M.Y."/>
            <person name="Jogler C."/>
        </authorList>
    </citation>
    <scope>NUCLEOTIDE SEQUENCE [LARGE SCALE GENOMIC DNA]</scope>
    <source>
        <strain evidence="7 8">Spb1</strain>
    </source>
</reference>
<feature type="transmembrane region" description="Helical" evidence="6">
    <location>
        <begin position="165"/>
        <end position="189"/>
    </location>
</feature>
<feature type="transmembrane region" description="Helical" evidence="6">
    <location>
        <begin position="87"/>
        <end position="106"/>
    </location>
</feature>
<dbReference type="Proteomes" id="UP000315349">
    <property type="component" value="Chromosome"/>
</dbReference>
<keyword evidence="5 6" id="KW-0472">Membrane</keyword>
<dbReference type="OrthoDB" id="9784538at2"/>
<keyword evidence="3 6" id="KW-0812">Transmembrane</keyword>
<evidence type="ECO:0000256" key="2">
    <source>
        <dbReference type="ARBA" id="ARBA00022475"/>
    </source>
</evidence>
<evidence type="ECO:0000256" key="6">
    <source>
        <dbReference type="SAM" id="Phobius"/>
    </source>
</evidence>
<accession>A0A518GM72</accession>
<keyword evidence="4 6" id="KW-1133">Transmembrane helix</keyword>
<dbReference type="EMBL" id="CP036299">
    <property type="protein sequence ID" value="QDV29720.1"/>
    <property type="molecule type" value="Genomic_DNA"/>
</dbReference>
<dbReference type="RefSeq" id="WP_145297986.1">
    <property type="nucleotide sequence ID" value="NZ_CP036299.1"/>
</dbReference>
<keyword evidence="2" id="KW-1003">Cell membrane</keyword>
<gene>
    <name evidence="7" type="primary">rbsC</name>
    <name evidence="7" type="ORF">Spb1_16350</name>
</gene>
<evidence type="ECO:0000256" key="4">
    <source>
        <dbReference type="ARBA" id="ARBA00022989"/>
    </source>
</evidence>
<keyword evidence="8" id="KW-1185">Reference proteome</keyword>
<proteinExistence type="predicted"/>
<feature type="transmembrane region" description="Helical" evidence="6">
    <location>
        <begin position="7"/>
        <end position="25"/>
    </location>
</feature>
<dbReference type="Pfam" id="PF02653">
    <property type="entry name" value="BPD_transp_2"/>
    <property type="match status" value="1"/>
</dbReference>
<organism evidence="7 8">
    <name type="scientific">Planctopirus ephydatiae</name>
    <dbReference type="NCBI Taxonomy" id="2528019"/>
    <lineage>
        <taxon>Bacteria</taxon>
        <taxon>Pseudomonadati</taxon>
        <taxon>Planctomycetota</taxon>
        <taxon>Planctomycetia</taxon>
        <taxon>Planctomycetales</taxon>
        <taxon>Planctomycetaceae</taxon>
        <taxon>Planctopirus</taxon>
    </lineage>
</organism>
<evidence type="ECO:0000313" key="7">
    <source>
        <dbReference type="EMBL" id="QDV29720.1"/>
    </source>
</evidence>
<evidence type="ECO:0000256" key="1">
    <source>
        <dbReference type="ARBA" id="ARBA00004651"/>
    </source>
</evidence>
<dbReference type="GO" id="GO:0022857">
    <property type="term" value="F:transmembrane transporter activity"/>
    <property type="evidence" value="ECO:0007669"/>
    <property type="project" value="InterPro"/>
</dbReference>
<evidence type="ECO:0000256" key="3">
    <source>
        <dbReference type="ARBA" id="ARBA00022692"/>
    </source>
</evidence>
<dbReference type="AlphaFoldDB" id="A0A518GM72"/>
<evidence type="ECO:0000313" key="8">
    <source>
        <dbReference type="Proteomes" id="UP000315349"/>
    </source>
</evidence>
<feature type="transmembrane region" description="Helical" evidence="6">
    <location>
        <begin position="293"/>
        <end position="314"/>
    </location>
</feature>